<accession>A0A0F9EG21</accession>
<proteinExistence type="predicted"/>
<evidence type="ECO:0000259" key="6">
    <source>
        <dbReference type="Pfam" id="PF04116"/>
    </source>
</evidence>
<evidence type="ECO:0000256" key="4">
    <source>
        <dbReference type="ARBA" id="ARBA00023136"/>
    </source>
</evidence>
<evidence type="ECO:0000313" key="7">
    <source>
        <dbReference type="EMBL" id="KKL73038.1"/>
    </source>
</evidence>
<evidence type="ECO:0000256" key="2">
    <source>
        <dbReference type="ARBA" id="ARBA00022692"/>
    </source>
</evidence>
<keyword evidence="3 5" id="KW-1133">Transmembrane helix</keyword>
<dbReference type="GO" id="GO:0005506">
    <property type="term" value="F:iron ion binding"/>
    <property type="evidence" value="ECO:0007669"/>
    <property type="project" value="InterPro"/>
</dbReference>
<dbReference type="Pfam" id="PF04116">
    <property type="entry name" value="FA_hydroxylase"/>
    <property type="match status" value="1"/>
</dbReference>
<feature type="transmembrane region" description="Helical" evidence="5">
    <location>
        <begin position="46"/>
        <end position="71"/>
    </location>
</feature>
<comment type="caution">
    <text evidence="7">The sequence shown here is derived from an EMBL/GenBank/DDBJ whole genome shotgun (WGS) entry which is preliminary data.</text>
</comment>
<feature type="transmembrane region" description="Helical" evidence="5">
    <location>
        <begin position="83"/>
        <end position="103"/>
    </location>
</feature>
<gene>
    <name evidence="7" type="ORF">LCGC14_2078910</name>
</gene>
<sequence>MAELVTYKSLIVALFLLVLFIAERYAPAVAVPEKIVTAQRIMTNLLLWFCNSLLSPLIILPVTLYAINYGVSWRSDWQGTWIGSWRGLLLDLLVLDLWIYWWHRANHRIPLLWRFHRVHHLDHWLDVTSSVRFHFGEVILSALIRAVVIVCLGIPLLSVIIFETLVLMNAGFHHSNVRLPTRLEQPLSKLIITPSIHWMHHHAVQQDTDSNYGVLFSFWDRLFRSQSKNKRTADMEIGLEHSKDMNLLKLMILPFKSH</sequence>
<dbReference type="AlphaFoldDB" id="A0A0F9EG21"/>
<evidence type="ECO:0000256" key="3">
    <source>
        <dbReference type="ARBA" id="ARBA00022989"/>
    </source>
</evidence>
<dbReference type="InterPro" id="IPR006694">
    <property type="entry name" value="Fatty_acid_hydroxylase"/>
</dbReference>
<evidence type="ECO:0000256" key="5">
    <source>
        <dbReference type="SAM" id="Phobius"/>
    </source>
</evidence>
<dbReference type="InterPro" id="IPR050307">
    <property type="entry name" value="Sterol_Desaturase_Related"/>
</dbReference>
<keyword evidence="2 5" id="KW-0812">Transmembrane</keyword>
<reference evidence="7" key="1">
    <citation type="journal article" date="2015" name="Nature">
        <title>Complex archaea that bridge the gap between prokaryotes and eukaryotes.</title>
        <authorList>
            <person name="Spang A."/>
            <person name="Saw J.H."/>
            <person name="Jorgensen S.L."/>
            <person name="Zaremba-Niedzwiedzka K."/>
            <person name="Martijn J."/>
            <person name="Lind A.E."/>
            <person name="van Eijk R."/>
            <person name="Schleper C."/>
            <person name="Guy L."/>
            <person name="Ettema T.J."/>
        </authorList>
    </citation>
    <scope>NUCLEOTIDE SEQUENCE</scope>
</reference>
<feature type="domain" description="Fatty acid hydroxylase" evidence="6">
    <location>
        <begin position="90"/>
        <end position="224"/>
    </location>
</feature>
<keyword evidence="4 5" id="KW-0472">Membrane</keyword>
<name>A0A0F9EG21_9ZZZZ</name>
<feature type="transmembrane region" description="Helical" evidence="5">
    <location>
        <begin position="142"/>
        <end position="168"/>
    </location>
</feature>
<comment type="subcellular location">
    <subcellularLocation>
        <location evidence="1">Membrane</location>
    </subcellularLocation>
</comment>
<dbReference type="PANTHER" id="PTHR11863">
    <property type="entry name" value="STEROL DESATURASE"/>
    <property type="match status" value="1"/>
</dbReference>
<dbReference type="EMBL" id="LAZR01025086">
    <property type="protein sequence ID" value="KKL73038.1"/>
    <property type="molecule type" value="Genomic_DNA"/>
</dbReference>
<dbReference type="GO" id="GO:0016020">
    <property type="term" value="C:membrane"/>
    <property type="evidence" value="ECO:0007669"/>
    <property type="project" value="UniProtKB-SubCell"/>
</dbReference>
<dbReference type="GO" id="GO:0008610">
    <property type="term" value="P:lipid biosynthetic process"/>
    <property type="evidence" value="ECO:0007669"/>
    <property type="project" value="InterPro"/>
</dbReference>
<protein>
    <recommendedName>
        <fullName evidence="6">Fatty acid hydroxylase domain-containing protein</fullName>
    </recommendedName>
</protein>
<dbReference type="GO" id="GO:0016491">
    <property type="term" value="F:oxidoreductase activity"/>
    <property type="evidence" value="ECO:0007669"/>
    <property type="project" value="InterPro"/>
</dbReference>
<organism evidence="7">
    <name type="scientific">marine sediment metagenome</name>
    <dbReference type="NCBI Taxonomy" id="412755"/>
    <lineage>
        <taxon>unclassified sequences</taxon>
        <taxon>metagenomes</taxon>
        <taxon>ecological metagenomes</taxon>
    </lineage>
</organism>
<evidence type="ECO:0000256" key="1">
    <source>
        <dbReference type="ARBA" id="ARBA00004370"/>
    </source>
</evidence>